<sequence length="88" mass="9906">MNLTLLRDYNFYVITKLFRFQKELCISYPSIDYVLDSVYISSEASNLVETDYGVEVLSVNLSSLRKINGVEVLGIISLLIGSPKPHCS</sequence>
<dbReference type="AlphaFoldDB" id="A0A0V0GVD5"/>
<protein>
    <submittedName>
        <fullName evidence="1">Putative ovule protein</fullName>
    </submittedName>
</protein>
<dbReference type="EMBL" id="GEDG01030592">
    <property type="protein sequence ID" value="JAP11843.1"/>
    <property type="molecule type" value="Transcribed_RNA"/>
</dbReference>
<accession>A0A0V0GVD5</accession>
<evidence type="ECO:0000313" key="1">
    <source>
        <dbReference type="EMBL" id="JAP11843.1"/>
    </source>
</evidence>
<organism evidence="1">
    <name type="scientific">Solanum chacoense</name>
    <name type="common">Chaco potato</name>
    <dbReference type="NCBI Taxonomy" id="4108"/>
    <lineage>
        <taxon>Eukaryota</taxon>
        <taxon>Viridiplantae</taxon>
        <taxon>Streptophyta</taxon>
        <taxon>Embryophyta</taxon>
        <taxon>Tracheophyta</taxon>
        <taxon>Spermatophyta</taxon>
        <taxon>Magnoliopsida</taxon>
        <taxon>eudicotyledons</taxon>
        <taxon>Gunneridae</taxon>
        <taxon>Pentapetalae</taxon>
        <taxon>asterids</taxon>
        <taxon>lamiids</taxon>
        <taxon>Solanales</taxon>
        <taxon>Solanaceae</taxon>
        <taxon>Solanoideae</taxon>
        <taxon>Solaneae</taxon>
        <taxon>Solanum</taxon>
    </lineage>
</organism>
<name>A0A0V0GVD5_SOLCH</name>
<reference evidence="1" key="1">
    <citation type="submission" date="2015-12" db="EMBL/GenBank/DDBJ databases">
        <title>Gene expression during late stages of embryo sac development: a critical building block for successful pollen-pistil interactions.</title>
        <authorList>
            <person name="Liu Y."/>
            <person name="Joly V."/>
            <person name="Sabar M."/>
            <person name="Matton D.P."/>
        </authorList>
    </citation>
    <scope>NUCLEOTIDE SEQUENCE</scope>
</reference>
<proteinExistence type="predicted"/>